<accession>A0A285HM38</accession>
<dbReference type="AlphaFoldDB" id="A0A285HM38"/>
<evidence type="ECO:0000313" key="2">
    <source>
        <dbReference type="Proteomes" id="UP000219612"/>
    </source>
</evidence>
<gene>
    <name evidence="1" type="ORF">SAMN05421748_1052</name>
</gene>
<dbReference type="Proteomes" id="UP000219612">
    <property type="component" value="Unassembled WGS sequence"/>
</dbReference>
<organism evidence="1 2">
    <name type="scientific">Paractinoplanes atraurantiacus</name>
    <dbReference type="NCBI Taxonomy" id="1036182"/>
    <lineage>
        <taxon>Bacteria</taxon>
        <taxon>Bacillati</taxon>
        <taxon>Actinomycetota</taxon>
        <taxon>Actinomycetes</taxon>
        <taxon>Micromonosporales</taxon>
        <taxon>Micromonosporaceae</taxon>
        <taxon>Paractinoplanes</taxon>
    </lineage>
</organism>
<protein>
    <submittedName>
        <fullName evidence="1">Uncharacterized protein</fullName>
    </submittedName>
</protein>
<sequence>MVLWPLGGGYPGRFVRDQARLDYLPVDVPGDLDPGMVLATPLAPLALWSPNAPDDVVEQVADRIAGVGALEEKLVLVELGMLVGGSRAAQVLEALRRSFNDRVKPPSP</sequence>
<reference evidence="1 2" key="1">
    <citation type="submission" date="2017-09" db="EMBL/GenBank/DDBJ databases">
        <authorList>
            <person name="Ehlers B."/>
            <person name="Leendertz F.H."/>
        </authorList>
    </citation>
    <scope>NUCLEOTIDE SEQUENCE [LARGE SCALE GENOMIC DNA]</scope>
    <source>
        <strain evidence="1 2">CGMCC 4.6857</strain>
    </source>
</reference>
<dbReference type="EMBL" id="OBDY01000005">
    <property type="protein sequence ID" value="SNY36808.1"/>
    <property type="molecule type" value="Genomic_DNA"/>
</dbReference>
<proteinExistence type="predicted"/>
<dbReference type="RefSeq" id="WP_097320371.1">
    <property type="nucleotide sequence ID" value="NZ_OBDY01000005.1"/>
</dbReference>
<evidence type="ECO:0000313" key="1">
    <source>
        <dbReference type="EMBL" id="SNY36808.1"/>
    </source>
</evidence>
<name>A0A285HM38_9ACTN</name>
<keyword evidence="2" id="KW-1185">Reference proteome</keyword>